<feature type="region of interest" description="Disordered" evidence="6">
    <location>
        <begin position="593"/>
        <end position="649"/>
    </location>
</feature>
<evidence type="ECO:0000256" key="3">
    <source>
        <dbReference type="ARBA" id="ARBA00022553"/>
    </source>
</evidence>
<dbReference type="Gene3D" id="3.30.565.10">
    <property type="entry name" value="Histidine kinase-like ATPase, C-terminal domain"/>
    <property type="match status" value="1"/>
</dbReference>
<dbReference type="PANTHER" id="PTHR45436">
    <property type="entry name" value="SENSOR HISTIDINE KINASE YKOH"/>
    <property type="match status" value="1"/>
</dbReference>
<dbReference type="CDD" id="cd00075">
    <property type="entry name" value="HATPase"/>
    <property type="match status" value="1"/>
</dbReference>
<keyword evidence="4" id="KW-0808">Transferase</keyword>
<evidence type="ECO:0000256" key="2">
    <source>
        <dbReference type="ARBA" id="ARBA00012438"/>
    </source>
</evidence>
<organism evidence="9 10">
    <name type="scientific">Dactylosporangium darangshiense</name>
    <dbReference type="NCBI Taxonomy" id="579108"/>
    <lineage>
        <taxon>Bacteria</taxon>
        <taxon>Bacillati</taxon>
        <taxon>Actinomycetota</taxon>
        <taxon>Actinomycetes</taxon>
        <taxon>Micromonosporales</taxon>
        <taxon>Micromonosporaceae</taxon>
        <taxon>Dactylosporangium</taxon>
    </lineage>
</organism>
<dbReference type="Proteomes" id="UP001500620">
    <property type="component" value="Unassembled WGS sequence"/>
</dbReference>
<evidence type="ECO:0000313" key="10">
    <source>
        <dbReference type="Proteomes" id="UP001500620"/>
    </source>
</evidence>
<accession>A0ABP8DJ98</accession>
<keyword evidence="3" id="KW-0597">Phosphoprotein</keyword>
<evidence type="ECO:0000313" key="9">
    <source>
        <dbReference type="EMBL" id="GAA4257308.1"/>
    </source>
</evidence>
<dbReference type="InterPro" id="IPR036890">
    <property type="entry name" value="HATPase_C_sf"/>
</dbReference>
<feature type="transmembrane region" description="Helical" evidence="7">
    <location>
        <begin position="305"/>
        <end position="326"/>
    </location>
</feature>
<keyword evidence="7" id="KW-1133">Transmembrane helix</keyword>
<evidence type="ECO:0000256" key="5">
    <source>
        <dbReference type="ARBA" id="ARBA00022777"/>
    </source>
</evidence>
<evidence type="ECO:0000259" key="8">
    <source>
        <dbReference type="SMART" id="SM00387"/>
    </source>
</evidence>
<evidence type="ECO:0000256" key="6">
    <source>
        <dbReference type="SAM" id="MobiDB-lite"/>
    </source>
</evidence>
<evidence type="ECO:0000256" key="4">
    <source>
        <dbReference type="ARBA" id="ARBA00022679"/>
    </source>
</evidence>
<feature type="compositionally biased region" description="Low complexity" evidence="6">
    <location>
        <begin position="593"/>
        <end position="606"/>
    </location>
</feature>
<comment type="catalytic activity">
    <reaction evidence="1">
        <text>ATP + protein L-histidine = ADP + protein N-phospho-L-histidine.</text>
        <dbReference type="EC" id="2.7.13.3"/>
    </reaction>
</comment>
<dbReference type="Pfam" id="PF08376">
    <property type="entry name" value="NIT"/>
    <property type="match status" value="1"/>
</dbReference>
<dbReference type="InterPro" id="IPR003594">
    <property type="entry name" value="HATPase_dom"/>
</dbReference>
<feature type="compositionally biased region" description="Basic and acidic residues" evidence="6">
    <location>
        <begin position="607"/>
        <end position="619"/>
    </location>
</feature>
<keyword evidence="7" id="KW-0812">Transmembrane</keyword>
<evidence type="ECO:0000256" key="7">
    <source>
        <dbReference type="SAM" id="Phobius"/>
    </source>
</evidence>
<dbReference type="Pfam" id="PF02518">
    <property type="entry name" value="HATPase_c"/>
    <property type="match status" value="1"/>
</dbReference>
<name>A0ABP8DJ98_9ACTN</name>
<feature type="compositionally biased region" description="Polar residues" evidence="6">
    <location>
        <begin position="639"/>
        <end position="649"/>
    </location>
</feature>
<keyword evidence="7" id="KW-0472">Membrane</keyword>
<reference evidence="10" key="1">
    <citation type="journal article" date="2019" name="Int. J. Syst. Evol. Microbiol.">
        <title>The Global Catalogue of Microorganisms (GCM) 10K type strain sequencing project: providing services to taxonomists for standard genome sequencing and annotation.</title>
        <authorList>
            <consortium name="The Broad Institute Genomics Platform"/>
            <consortium name="The Broad Institute Genome Sequencing Center for Infectious Disease"/>
            <person name="Wu L."/>
            <person name="Ma J."/>
        </authorList>
    </citation>
    <scope>NUCLEOTIDE SEQUENCE [LARGE SCALE GENOMIC DNA]</scope>
    <source>
        <strain evidence="10">JCM 17441</strain>
    </source>
</reference>
<dbReference type="SMART" id="SM00387">
    <property type="entry name" value="HATPase_c"/>
    <property type="match status" value="1"/>
</dbReference>
<dbReference type="PANTHER" id="PTHR45436:SF5">
    <property type="entry name" value="SENSOR HISTIDINE KINASE TRCS"/>
    <property type="match status" value="1"/>
</dbReference>
<feature type="domain" description="Histidine kinase/HSP90-like ATPase" evidence="8">
    <location>
        <begin position="447"/>
        <end position="558"/>
    </location>
</feature>
<dbReference type="InterPro" id="IPR013587">
    <property type="entry name" value="Nitrate/nitrite_sensing"/>
</dbReference>
<evidence type="ECO:0000256" key="1">
    <source>
        <dbReference type="ARBA" id="ARBA00000085"/>
    </source>
</evidence>
<proteinExistence type="predicted"/>
<comment type="caution">
    <text evidence="9">The sequence shown here is derived from an EMBL/GenBank/DDBJ whole genome shotgun (WGS) entry which is preliminary data.</text>
</comment>
<protein>
    <recommendedName>
        <fullName evidence="2">histidine kinase</fullName>
        <ecNumber evidence="2">2.7.13.3</ecNumber>
    </recommendedName>
</protein>
<dbReference type="EMBL" id="BAABAT010000027">
    <property type="protein sequence ID" value="GAA4257308.1"/>
    <property type="molecule type" value="Genomic_DNA"/>
</dbReference>
<dbReference type="EC" id="2.7.13.3" evidence="2"/>
<dbReference type="RefSeq" id="WP_345134301.1">
    <property type="nucleotide sequence ID" value="NZ_BAABAT010000027.1"/>
</dbReference>
<dbReference type="SUPFAM" id="SSF55874">
    <property type="entry name" value="ATPase domain of HSP90 chaperone/DNA topoisomerase II/histidine kinase"/>
    <property type="match status" value="1"/>
</dbReference>
<keyword evidence="5" id="KW-0418">Kinase</keyword>
<sequence length="649" mass="67115">MIILRRYAPALLLLALWAFGAYHGGRAALTAFQDRATTVDLVEPAQPVVIALQEERRLTAIALAGPGDRAGLLAQRARTDELAASLRRSAGRLRVTWSGPSALADADRLLDRVAALPATRGAVDGGSLERARAMAVYDDAIDAGLRLGEAGFRLGGAGLDAGDGTLPRGPAELARADEMLAREDALVSGAFAEISDKSGRPGTARDQAGLGEADRAAFAQLVGARRQLRTIAAPDAPAGAAPGRAGGAPDLLDVALVAAEDGLLRGDAAVDAAAWRGAVDPALSEGQAATTAAARAQADADAGPGAWTIALAGLFAGLGLVAVLLLHRMFGRRPAIAGGGEPADDAVLVRLAQRSQALLHRQLAVLDDLQRRDRDPGELAALFRADHLATQLRRHAERAILLAGLEPGRRWRRPVPLVDVARAAAASVERHVVVMVAAVDAGALAGPAVGAVTHLLTELVDNATRATTGDATVWVGGEMGLTAYTVTVQDRGPGMTARDLAAARDALARPYRPPAPGETPRVGLRLAGRLARAHDIEVELEPAPRGGIVARVRIPVALIVASEELADDVAPDLEPSGEHAGGLPVRVPGTVPASAAGFARRGGPRAPVDRTARFRDRLAARGRGAPGTDERETAEIPAQRSTVDDSPQP</sequence>
<dbReference type="InterPro" id="IPR050428">
    <property type="entry name" value="TCS_sensor_his_kinase"/>
</dbReference>
<gene>
    <name evidence="9" type="ORF">GCM10022255_073570</name>
</gene>
<keyword evidence="10" id="KW-1185">Reference proteome</keyword>